<reference evidence="1" key="1">
    <citation type="submission" date="2022-09" db="EMBL/GenBank/DDBJ databases">
        <title>Fusarium specimens isolated from Avocado Roots.</title>
        <authorList>
            <person name="Stajich J."/>
            <person name="Roper C."/>
            <person name="Heimlech-Rivalta G."/>
        </authorList>
    </citation>
    <scope>NUCLEOTIDE SEQUENCE</scope>
    <source>
        <strain evidence="1">CF00136</strain>
    </source>
</reference>
<dbReference type="Proteomes" id="UP001152049">
    <property type="component" value="Unassembled WGS sequence"/>
</dbReference>
<protein>
    <submittedName>
        <fullName evidence="1">Uncharacterized protein</fullName>
    </submittedName>
</protein>
<organism evidence="1 2">
    <name type="scientific">Fusarium torreyae</name>
    <dbReference type="NCBI Taxonomy" id="1237075"/>
    <lineage>
        <taxon>Eukaryota</taxon>
        <taxon>Fungi</taxon>
        <taxon>Dikarya</taxon>
        <taxon>Ascomycota</taxon>
        <taxon>Pezizomycotina</taxon>
        <taxon>Sordariomycetes</taxon>
        <taxon>Hypocreomycetidae</taxon>
        <taxon>Hypocreales</taxon>
        <taxon>Nectriaceae</taxon>
        <taxon>Fusarium</taxon>
    </lineage>
</organism>
<accession>A0A9W8VJN5</accession>
<gene>
    <name evidence="1" type="ORF">NW762_001184</name>
</gene>
<keyword evidence="2" id="KW-1185">Reference proteome</keyword>
<evidence type="ECO:0000313" key="1">
    <source>
        <dbReference type="EMBL" id="KAJ4269523.1"/>
    </source>
</evidence>
<dbReference type="AlphaFoldDB" id="A0A9W8VJN5"/>
<comment type="caution">
    <text evidence="1">The sequence shown here is derived from an EMBL/GenBank/DDBJ whole genome shotgun (WGS) entry which is preliminary data.</text>
</comment>
<proteinExistence type="predicted"/>
<sequence>MWEVHGCSYKFYSRVLPTSSVQLLPPERPLDHPVIGRACKRALPSDDDDNATDIGDFESAQEEFKATGGRTCLQETPMVVLPASADAREDLALCGHHGGGAELVGGSRLFLQVLHRNGR</sequence>
<dbReference type="EMBL" id="JAOQAZ010000002">
    <property type="protein sequence ID" value="KAJ4269523.1"/>
    <property type="molecule type" value="Genomic_DNA"/>
</dbReference>
<name>A0A9W8VJN5_9HYPO</name>
<evidence type="ECO:0000313" key="2">
    <source>
        <dbReference type="Proteomes" id="UP001152049"/>
    </source>
</evidence>